<evidence type="ECO:0000313" key="2">
    <source>
        <dbReference type="EMBL" id="GCC50086.1"/>
    </source>
</evidence>
<name>A0A401U5M4_9BACT</name>
<keyword evidence="1" id="KW-0812">Transmembrane</keyword>
<organism evidence="2 3">
    <name type="scientific">Chryseotalea sanaruensis</name>
    <dbReference type="NCBI Taxonomy" id="2482724"/>
    <lineage>
        <taxon>Bacteria</taxon>
        <taxon>Pseudomonadati</taxon>
        <taxon>Bacteroidota</taxon>
        <taxon>Cytophagia</taxon>
        <taxon>Cytophagales</taxon>
        <taxon>Chryseotaleaceae</taxon>
        <taxon>Chryseotalea</taxon>
    </lineage>
</organism>
<evidence type="ECO:0000256" key="1">
    <source>
        <dbReference type="SAM" id="Phobius"/>
    </source>
</evidence>
<keyword evidence="1" id="KW-1133">Transmembrane helix</keyword>
<evidence type="ECO:0000313" key="3">
    <source>
        <dbReference type="Proteomes" id="UP000288227"/>
    </source>
</evidence>
<reference evidence="2 3" key="1">
    <citation type="submission" date="2018-11" db="EMBL/GenBank/DDBJ databases">
        <title>Chryseotalea sanarue gen. nov., sp., nov., a member of the family Cytophagaceae, isolated from a brackish lake in Hamamatsu Japan.</title>
        <authorList>
            <person name="Maejima Y."/>
            <person name="Iino T."/>
            <person name="Muraguchi Y."/>
            <person name="Fukuda K."/>
            <person name="Ohkuma M."/>
            <person name="Moriuchi R."/>
            <person name="Dohra H."/>
            <person name="Kimbara K."/>
            <person name="Shintani M."/>
        </authorList>
    </citation>
    <scope>NUCLEOTIDE SEQUENCE [LARGE SCALE GENOMIC DNA]</scope>
    <source>
        <strain evidence="2 3">Ys</strain>
    </source>
</reference>
<comment type="caution">
    <text evidence="2">The sequence shown here is derived from an EMBL/GenBank/DDBJ whole genome shotgun (WGS) entry which is preliminary data.</text>
</comment>
<feature type="transmembrane region" description="Helical" evidence="1">
    <location>
        <begin position="12"/>
        <end position="30"/>
    </location>
</feature>
<proteinExistence type="predicted"/>
<gene>
    <name evidence="2" type="ORF">SanaruYs_03010</name>
</gene>
<sequence length="191" mass="22388">MPNLLVTLKPILDLLIVITGVSVAFLLNGWSENNKESAEREKVMRSLQQEISEIVYYFPSMAKYQENNSKKWDSLLNLNIVGEFNQYYYLQPQYNYSVIEYAIATRNSDIVDFRLHEQLLKLYKRIKMLEQAEVHMTNIALQYLAAEPKESQGKQNLFLFERFIGFSKNRASIMKDINELADETQKMISLK</sequence>
<keyword evidence="1" id="KW-0472">Membrane</keyword>
<dbReference type="EMBL" id="BHXQ01000001">
    <property type="protein sequence ID" value="GCC50086.1"/>
    <property type="molecule type" value="Genomic_DNA"/>
</dbReference>
<dbReference type="Proteomes" id="UP000288227">
    <property type="component" value="Unassembled WGS sequence"/>
</dbReference>
<protein>
    <submittedName>
        <fullName evidence="2">Uncharacterized protein</fullName>
    </submittedName>
</protein>
<dbReference type="RefSeq" id="WP_127120741.1">
    <property type="nucleotide sequence ID" value="NZ_BHXQ01000001.1"/>
</dbReference>
<accession>A0A401U5M4</accession>
<keyword evidence="3" id="KW-1185">Reference proteome</keyword>
<dbReference type="AlphaFoldDB" id="A0A401U5M4"/>